<dbReference type="EMBL" id="JAQQWK010000012">
    <property type="protein sequence ID" value="KAK8022737.1"/>
    <property type="molecule type" value="Genomic_DNA"/>
</dbReference>
<comment type="caution">
    <text evidence="1">The sequence shown here is derived from an EMBL/GenBank/DDBJ whole genome shotgun (WGS) entry which is preliminary data.</text>
</comment>
<sequence>MTSLDGRYILAAQYRWTADTFSPPSIHLATRRRRSANTCLVGMFDVDDDEAAAWARDLIDQGQHAQLVTQSAKEIAT</sequence>
<organism evidence="1 2">
    <name type="scientific">Apiospora rasikravindrae</name>
    <dbReference type="NCBI Taxonomy" id="990691"/>
    <lineage>
        <taxon>Eukaryota</taxon>
        <taxon>Fungi</taxon>
        <taxon>Dikarya</taxon>
        <taxon>Ascomycota</taxon>
        <taxon>Pezizomycotina</taxon>
        <taxon>Sordariomycetes</taxon>
        <taxon>Xylariomycetidae</taxon>
        <taxon>Amphisphaeriales</taxon>
        <taxon>Apiosporaceae</taxon>
        <taxon>Apiospora</taxon>
    </lineage>
</organism>
<evidence type="ECO:0000313" key="1">
    <source>
        <dbReference type="EMBL" id="KAK8022737.1"/>
    </source>
</evidence>
<dbReference type="Proteomes" id="UP001444661">
    <property type="component" value="Unassembled WGS sequence"/>
</dbReference>
<reference evidence="1 2" key="1">
    <citation type="submission" date="2023-01" db="EMBL/GenBank/DDBJ databases">
        <title>Analysis of 21 Apiospora genomes using comparative genomics revels a genus with tremendous synthesis potential of carbohydrate active enzymes and secondary metabolites.</title>
        <authorList>
            <person name="Sorensen T."/>
        </authorList>
    </citation>
    <scope>NUCLEOTIDE SEQUENCE [LARGE SCALE GENOMIC DNA]</scope>
    <source>
        <strain evidence="1 2">CBS 33761</strain>
    </source>
</reference>
<gene>
    <name evidence="1" type="ORF">PG993_013504</name>
</gene>
<keyword evidence="2" id="KW-1185">Reference proteome</keyword>
<accession>A0ABR1RXT5</accession>
<name>A0ABR1RXT5_9PEZI</name>
<protein>
    <submittedName>
        <fullName evidence="1">Uncharacterized protein</fullName>
    </submittedName>
</protein>
<proteinExistence type="predicted"/>
<evidence type="ECO:0000313" key="2">
    <source>
        <dbReference type="Proteomes" id="UP001444661"/>
    </source>
</evidence>